<gene>
    <name evidence="2" type="ORF">FOMPIDRAFT_1055358</name>
</gene>
<feature type="region of interest" description="Disordered" evidence="1">
    <location>
        <begin position="1"/>
        <end position="83"/>
    </location>
</feature>
<dbReference type="AlphaFoldDB" id="S8DSJ1"/>
<dbReference type="HOGENOM" id="CLU_1086004_0_0_1"/>
<protein>
    <submittedName>
        <fullName evidence="2">Uncharacterized protein</fullName>
    </submittedName>
</protein>
<reference evidence="2 3" key="1">
    <citation type="journal article" date="2012" name="Science">
        <title>The Paleozoic origin of enzymatic lignin decomposition reconstructed from 31 fungal genomes.</title>
        <authorList>
            <person name="Floudas D."/>
            <person name="Binder M."/>
            <person name="Riley R."/>
            <person name="Barry K."/>
            <person name="Blanchette R.A."/>
            <person name="Henrissat B."/>
            <person name="Martinez A.T."/>
            <person name="Otillar R."/>
            <person name="Spatafora J.W."/>
            <person name="Yadav J.S."/>
            <person name="Aerts A."/>
            <person name="Benoit I."/>
            <person name="Boyd A."/>
            <person name="Carlson A."/>
            <person name="Copeland A."/>
            <person name="Coutinho P.M."/>
            <person name="de Vries R.P."/>
            <person name="Ferreira P."/>
            <person name="Findley K."/>
            <person name="Foster B."/>
            <person name="Gaskell J."/>
            <person name="Glotzer D."/>
            <person name="Gorecki P."/>
            <person name="Heitman J."/>
            <person name="Hesse C."/>
            <person name="Hori C."/>
            <person name="Igarashi K."/>
            <person name="Jurgens J.A."/>
            <person name="Kallen N."/>
            <person name="Kersten P."/>
            <person name="Kohler A."/>
            <person name="Kuees U."/>
            <person name="Kumar T.K.A."/>
            <person name="Kuo A."/>
            <person name="LaButti K."/>
            <person name="Larrondo L.F."/>
            <person name="Lindquist E."/>
            <person name="Ling A."/>
            <person name="Lombard V."/>
            <person name="Lucas S."/>
            <person name="Lundell T."/>
            <person name="Martin R."/>
            <person name="McLaughlin D.J."/>
            <person name="Morgenstern I."/>
            <person name="Morin E."/>
            <person name="Murat C."/>
            <person name="Nagy L.G."/>
            <person name="Nolan M."/>
            <person name="Ohm R.A."/>
            <person name="Patyshakuliyeva A."/>
            <person name="Rokas A."/>
            <person name="Ruiz-Duenas F.J."/>
            <person name="Sabat G."/>
            <person name="Salamov A."/>
            <person name="Samejima M."/>
            <person name="Schmutz J."/>
            <person name="Slot J.C."/>
            <person name="St John F."/>
            <person name="Stenlid J."/>
            <person name="Sun H."/>
            <person name="Sun S."/>
            <person name="Syed K."/>
            <person name="Tsang A."/>
            <person name="Wiebenga A."/>
            <person name="Young D."/>
            <person name="Pisabarro A."/>
            <person name="Eastwood D.C."/>
            <person name="Martin F."/>
            <person name="Cullen D."/>
            <person name="Grigoriev I.V."/>
            <person name="Hibbett D.S."/>
        </authorList>
    </citation>
    <scope>NUCLEOTIDE SEQUENCE</scope>
    <source>
        <strain evidence="3">FP-58527</strain>
    </source>
</reference>
<dbReference type="EMBL" id="KE504243">
    <property type="protein sequence ID" value="EPS94163.1"/>
    <property type="molecule type" value="Genomic_DNA"/>
</dbReference>
<evidence type="ECO:0000313" key="3">
    <source>
        <dbReference type="Proteomes" id="UP000015241"/>
    </source>
</evidence>
<feature type="compositionally biased region" description="Basic and acidic residues" evidence="1">
    <location>
        <begin position="1"/>
        <end position="22"/>
    </location>
</feature>
<organism evidence="2 3">
    <name type="scientific">Fomitopsis schrenkii</name>
    <name type="common">Brown rot fungus</name>
    <dbReference type="NCBI Taxonomy" id="2126942"/>
    <lineage>
        <taxon>Eukaryota</taxon>
        <taxon>Fungi</taxon>
        <taxon>Dikarya</taxon>
        <taxon>Basidiomycota</taxon>
        <taxon>Agaricomycotina</taxon>
        <taxon>Agaricomycetes</taxon>
        <taxon>Polyporales</taxon>
        <taxon>Fomitopsis</taxon>
    </lineage>
</organism>
<sequence length="256" mass="28857">MSSPSIRRDPHIASPKEYEQDGRINSWLPTTSGKDTPGGRSIDEGDSDGDIKLFSSSPTDDGPVFSSPKSLPRESSTGDDDDVQQLVRRIKRWPLRQEVFGRLLDDKEFPELCDREENNKLSEEQWDEVRDFIDENPSVLHFHYIAAAGLLNIMAPSNNHEGGIRVLLDEFSSQIHLEPIYQSILHEHNRQVTGKYARANIPDGVAGLLFETRVIDALGREHPALTIWHDLAVFETAASQSVESLVRVRPPCHQAW</sequence>
<dbReference type="Proteomes" id="UP000015241">
    <property type="component" value="Unassembled WGS sequence"/>
</dbReference>
<evidence type="ECO:0000256" key="1">
    <source>
        <dbReference type="SAM" id="MobiDB-lite"/>
    </source>
</evidence>
<proteinExistence type="predicted"/>
<evidence type="ECO:0000313" key="2">
    <source>
        <dbReference type="EMBL" id="EPS94163.1"/>
    </source>
</evidence>
<keyword evidence="3" id="KW-1185">Reference proteome</keyword>
<name>S8DSJ1_FOMSC</name>
<accession>S8DSJ1</accession>
<dbReference type="InParanoid" id="S8DSJ1"/>